<gene>
    <name evidence="2" type="ORF">COEU31_18230</name>
</gene>
<dbReference type="RefSeq" id="WP_055223494.1">
    <property type="nucleotide sequence ID" value="NZ_BLYL01000010.1"/>
</dbReference>
<feature type="transmembrane region" description="Helical" evidence="1">
    <location>
        <begin position="158"/>
        <end position="175"/>
    </location>
</feature>
<feature type="transmembrane region" description="Helical" evidence="1">
    <location>
        <begin position="12"/>
        <end position="31"/>
    </location>
</feature>
<protein>
    <recommendedName>
        <fullName evidence="4">Lipid A core-O-antigen ligase and related enzymes</fullName>
    </recommendedName>
</protein>
<evidence type="ECO:0000313" key="2">
    <source>
        <dbReference type="EMBL" id="GFO94777.1"/>
    </source>
</evidence>
<name>A0AAI9K3W1_9FIRM</name>
<feature type="transmembrane region" description="Helical" evidence="1">
    <location>
        <begin position="65"/>
        <end position="83"/>
    </location>
</feature>
<accession>A0AAI9K3W1</accession>
<comment type="caution">
    <text evidence="2">The sequence shown here is derived from an EMBL/GenBank/DDBJ whole genome shotgun (WGS) entry which is preliminary data.</text>
</comment>
<feature type="transmembrane region" description="Helical" evidence="1">
    <location>
        <begin position="315"/>
        <end position="341"/>
    </location>
</feature>
<evidence type="ECO:0000313" key="3">
    <source>
        <dbReference type="Proteomes" id="UP000660047"/>
    </source>
</evidence>
<keyword evidence="1" id="KW-0812">Transmembrane</keyword>
<evidence type="ECO:0008006" key="4">
    <source>
        <dbReference type="Google" id="ProtNLM"/>
    </source>
</evidence>
<reference evidence="2" key="1">
    <citation type="submission" date="2020-06" db="EMBL/GenBank/DDBJ databases">
        <title>Characterization of fructooligosaccharide metabolism and fructooligosaccharide-degrading enzymes in human commensal butyrate producers.</title>
        <authorList>
            <person name="Tanno H."/>
            <person name="Fujii T."/>
            <person name="Hirano K."/>
            <person name="Maeno S."/>
            <person name="Tonozuka T."/>
            <person name="Sakamoto M."/>
            <person name="Ohkuma M."/>
            <person name="Tochio T."/>
            <person name="Endo A."/>
        </authorList>
    </citation>
    <scope>NUCLEOTIDE SEQUENCE</scope>
    <source>
        <strain evidence="2">JCM 31265</strain>
    </source>
</reference>
<proteinExistence type="predicted"/>
<dbReference type="AlphaFoldDB" id="A0AAI9K3W1"/>
<feature type="transmembrane region" description="Helical" evidence="1">
    <location>
        <begin position="37"/>
        <end position="58"/>
    </location>
</feature>
<keyword evidence="1" id="KW-0472">Membrane</keyword>
<feature type="transmembrane region" description="Helical" evidence="1">
    <location>
        <begin position="233"/>
        <end position="253"/>
    </location>
</feature>
<sequence length="397" mass="45528">MNKTIKVDNKSIEGIIYIAFLLGYLLQTSYLPTQFRSVRVIMISCYCVGYLFCAFELLRSKYTTRCFILTFIFVLTGIATLISNKSIDYIIASTMLNFLMVTICVKNVSFEKIIRIDLTAKISFTLMLVILCCCNIVKNVTTARTGGVVRYSMGFAHPNRLGAMLFLIVLYLAYIRREKLNLKDMIFQFFMLVVTYKLTDSRSSELGIAMVIILTLFRLVYKRRKNKNFSKIQRYLIVIVAVSMIAGMFYLTANYNSNNSKMSILNMLFNSRLELGQLTLKYYKPSLFGAGIQTYAWEDVLSQGMSHALVGSDILYLYIYLNYGIISLFIYLYVIVVAIIYAAKNDKWGCLSLIIILIISCMENQYLPVASNVFILYFGMYLKNPRLKRIQVGANND</sequence>
<dbReference type="Proteomes" id="UP000660047">
    <property type="component" value="Unassembled WGS sequence"/>
</dbReference>
<feature type="transmembrane region" description="Helical" evidence="1">
    <location>
        <begin position="120"/>
        <end position="138"/>
    </location>
</feature>
<organism evidence="2 3">
    <name type="scientific">Coprococcus eutactus</name>
    <dbReference type="NCBI Taxonomy" id="33043"/>
    <lineage>
        <taxon>Bacteria</taxon>
        <taxon>Bacillati</taxon>
        <taxon>Bacillota</taxon>
        <taxon>Clostridia</taxon>
        <taxon>Lachnospirales</taxon>
        <taxon>Lachnospiraceae</taxon>
        <taxon>Coprococcus</taxon>
    </lineage>
</organism>
<evidence type="ECO:0000256" key="1">
    <source>
        <dbReference type="SAM" id="Phobius"/>
    </source>
</evidence>
<dbReference type="EMBL" id="BLYL01000010">
    <property type="protein sequence ID" value="GFO94777.1"/>
    <property type="molecule type" value="Genomic_DNA"/>
</dbReference>
<feature type="transmembrane region" description="Helical" evidence="1">
    <location>
        <begin position="204"/>
        <end position="221"/>
    </location>
</feature>
<keyword evidence="1" id="KW-1133">Transmembrane helix</keyword>
<feature type="transmembrane region" description="Helical" evidence="1">
    <location>
        <begin position="353"/>
        <end position="378"/>
    </location>
</feature>